<proteinExistence type="predicted"/>
<feature type="compositionally biased region" description="Polar residues" evidence="1">
    <location>
        <begin position="16"/>
        <end position="25"/>
    </location>
</feature>
<organism evidence="2 3">
    <name type="scientific">Colletotrichum chrysophilum</name>
    <dbReference type="NCBI Taxonomy" id="1836956"/>
    <lineage>
        <taxon>Eukaryota</taxon>
        <taxon>Fungi</taxon>
        <taxon>Dikarya</taxon>
        <taxon>Ascomycota</taxon>
        <taxon>Pezizomycotina</taxon>
        <taxon>Sordariomycetes</taxon>
        <taxon>Hypocreomycetidae</taxon>
        <taxon>Glomerellales</taxon>
        <taxon>Glomerellaceae</taxon>
        <taxon>Colletotrichum</taxon>
        <taxon>Colletotrichum gloeosporioides species complex</taxon>
    </lineage>
</organism>
<accession>A0AAD9ALR2</accession>
<gene>
    <name evidence="2" type="ORF">CCHR01_07567</name>
</gene>
<protein>
    <submittedName>
        <fullName evidence="2">Uncharacterized protein</fullName>
    </submittedName>
</protein>
<dbReference type="EMBL" id="JAQOWY010000134">
    <property type="protein sequence ID" value="KAK1849834.1"/>
    <property type="molecule type" value="Genomic_DNA"/>
</dbReference>
<evidence type="ECO:0000313" key="3">
    <source>
        <dbReference type="Proteomes" id="UP001243330"/>
    </source>
</evidence>
<name>A0AAD9ALR2_9PEZI</name>
<dbReference type="Proteomes" id="UP001243330">
    <property type="component" value="Unassembled WGS sequence"/>
</dbReference>
<dbReference type="AlphaFoldDB" id="A0AAD9ALR2"/>
<keyword evidence="3" id="KW-1185">Reference proteome</keyword>
<reference evidence="2" key="1">
    <citation type="submission" date="2023-01" db="EMBL/GenBank/DDBJ databases">
        <title>Colletotrichum chrysophilum M932 genome sequence.</title>
        <authorList>
            <person name="Baroncelli R."/>
        </authorList>
    </citation>
    <scope>NUCLEOTIDE SEQUENCE</scope>
    <source>
        <strain evidence="2">M932</strain>
    </source>
</reference>
<comment type="caution">
    <text evidence="2">The sequence shown here is derived from an EMBL/GenBank/DDBJ whole genome shotgun (WGS) entry which is preliminary data.</text>
</comment>
<evidence type="ECO:0000313" key="2">
    <source>
        <dbReference type="EMBL" id="KAK1849834.1"/>
    </source>
</evidence>
<feature type="region of interest" description="Disordered" evidence="1">
    <location>
        <begin position="1"/>
        <end position="25"/>
    </location>
</feature>
<evidence type="ECO:0000256" key="1">
    <source>
        <dbReference type="SAM" id="MobiDB-lite"/>
    </source>
</evidence>
<sequence length="25" mass="2877">MHSSISSSTWHRRPSASWTSRFTSP</sequence>